<accession>A0A506PNW6</accession>
<comment type="caution">
    <text evidence="3">The sequence shown here is derived from an EMBL/GenBank/DDBJ whole genome shotgun (WGS) entry which is preliminary data.</text>
</comment>
<evidence type="ECO:0000259" key="2">
    <source>
        <dbReference type="Pfam" id="PF13439"/>
    </source>
</evidence>
<evidence type="ECO:0000313" key="4">
    <source>
        <dbReference type="Proteomes" id="UP000317332"/>
    </source>
</evidence>
<feature type="domain" description="Glycosyltransferase subfamily 4-like N-terminal" evidence="2">
    <location>
        <begin position="53"/>
        <end position="171"/>
    </location>
</feature>
<dbReference type="Pfam" id="PF13439">
    <property type="entry name" value="Glyco_transf_4"/>
    <property type="match status" value="1"/>
</dbReference>
<dbReference type="Proteomes" id="UP000317332">
    <property type="component" value="Unassembled WGS sequence"/>
</dbReference>
<dbReference type="EMBL" id="VHIQ01000003">
    <property type="protein sequence ID" value="TPV33850.1"/>
    <property type="molecule type" value="Genomic_DNA"/>
</dbReference>
<dbReference type="OrthoDB" id="832722at2"/>
<gene>
    <name evidence="3" type="ORF">FJ651_06740</name>
</gene>
<dbReference type="RefSeq" id="WP_140989716.1">
    <property type="nucleotide sequence ID" value="NZ_VHIQ01000003.1"/>
</dbReference>
<dbReference type="Pfam" id="PF00534">
    <property type="entry name" value="Glycos_transf_1"/>
    <property type="match status" value="1"/>
</dbReference>
<dbReference type="PANTHER" id="PTHR45947:SF3">
    <property type="entry name" value="SULFOQUINOVOSYL TRANSFERASE SQD2"/>
    <property type="match status" value="1"/>
</dbReference>
<dbReference type="SUPFAM" id="SSF53756">
    <property type="entry name" value="UDP-Glycosyltransferase/glycogen phosphorylase"/>
    <property type="match status" value="1"/>
</dbReference>
<sequence>MMNLVYVFQEYPVFYQPYIPPIVNALMDRKDINFKVNVFKGNKQDYIVKIPPYHFRRIYEAFYHLIKNSPRKLNYLEIQSLKQHVDILHLQDSFLHPKIIGLLEIEAYKRPKIIITLRGADTYLKPYVLERWKLFYKNYGNKVDAFITVSKHQKKYLTKWGVSAEKIHVIPISFGSKSNESPRKLSRNKIRIISAFRMTWEKNIDSNIRVVKNLIDNGYDVTYDIYGDGADLGQVFYLIDRYNLNDSVKCHGKIPNEEFKSILPKYDFYLQLSISESAGATIIEAQSYGLPCIVSDSDGLPEMIIQNETGFAVPYYEIELAAQKIIELYTNEKKYNLFSKASIQFVNSKFTVENEEKLLVNLYKQLLN</sequence>
<dbReference type="GO" id="GO:0016757">
    <property type="term" value="F:glycosyltransferase activity"/>
    <property type="evidence" value="ECO:0007669"/>
    <property type="project" value="InterPro"/>
</dbReference>
<protein>
    <submittedName>
        <fullName evidence="3">Glycosyltransferase family 4 protein</fullName>
    </submittedName>
</protein>
<reference evidence="3 4" key="1">
    <citation type="submission" date="2019-06" db="EMBL/GenBank/DDBJ databases">
        <title>Flavobacteriaceae Paucihalobacterium erythroidium CWB-1, complete genome.</title>
        <authorList>
            <person name="Wu S."/>
        </authorList>
    </citation>
    <scope>NUCLEOTIDE SEQUENCE [LARGE SCALE GENOMIC DNA]</scope>
    <source>
        <strain evidence="3 4">CWB-1</strain>
    </source>
</reference>
<feature type="domain" description="Glycosyl transferase family 1" evidence="1">
    <location>
        <begin position="186"/>
        <end position="342"/>
    </location>
</feature>
<dbReference type="InterPro" id="IPR050194">
    <property type="entry name" value="Glycosyltransferase_grp1"/>
</dbReference>
<evidence type="ECO:0000259" key="1">
    <source>
        <dbReference type="Pfam" id="PF00534"/>
    </source>
</evidence>
<dbReference type="PANTHER" id="PTHR45947">
    <property type="entry name" value="SULFOQUINOVOSYL TRANSFERASE SQD2"/>
    <property type="match status" value="1"/>
</dbReference>
<dbReference type="CDD" id="cd03801">
    <property type="entry name" value="GT4_PimA-like"/>
    <property type="match status" value="1"/>
</dbReference>
<name>A0A506PNW6_9FLAO</name>
<evidence type="ECO:0000313" key="3">
    <source>
        <dbReference type="EMBL" id="TPV33850.1"/>
    </source>
</evidence>
<keyword evidence="3" id="KW-0808">Transferase</keyword>
<dbReference type="InterPro" id="IPR028098">
    <property type="entry name" value="Glyco_trans_4-like_N"/>
</dbReference>
<organism evidence="3 4">
    <name type="scientific">Paucihalobacter ruber</name>
    <dbReference type="NCBI Taxonomy" id="2567861"/>
    <lineage>
        <taxon>Bacteria</taxon>
        <taxon>Pseudomonadati</taxon>
        <taxon>Bacteroidota</taxon>
        <taxon>Flavobacteriia</taxon>
        <taxon>Flavobacteriales</taxon>
        <taxon>Flavobacteriaceae</taxon>
        <taxon>Paucihalobacter</taxon>
    </lineage>
</organism>
<proteinExistence type="predicted"/>
<dbReference type="Gene3D" id="3.40.50.2000">
    <property type="entry name" value="Glycogen Phosphorylase B"/>
    <property type="match status" value="2"/>
</dbReference>
<dbReference type="InterPro" id="IPR001296">
    <property type="entry name" value="Glyco_trans_1"/>
</dbReference>
<keyword evidence="4" id="KW-1185">Reference proteome</keyword>
<dbReference type="AlphaFoldDB" id="A0A506PNW6"/>